<dbReference type="PIRSF" id="PIRSF006603">
    <property type="entry name" value="DinF"/>
    <property type="match status" value="1"/>
</dbReference>
<evidence type="ECO:0000256" key="8">
    <source>
        <dbReference type="ARBA" id="ARBA00022692"/>
    </source>
</evidence>
<dbReference type="PANTHER" id="PTHR43298:SF2">
    <property type="entry name" value="FMN_FAD EXPORTER YEEO-RELATED"/>
    <property type="match status" value="1"/>
</dbReference>
<evidence type="ECO:0000313" key="15">
    <source>
        <dbReference type="Proteomes" id="UP000249377"/>
    </source>
</evidence>
<feature type="transmembrane region" description="Helical" evidence="13">
    <location>
        <begin position="163"/>
        <end position="185"/>
    </location>
</feature>
<feature type="transmembrane region" description="Helical" evidence="13">
    <location>
        <begin position="386"/>
        <end position="406"/>
    </location>
</feature>
<evidence type="ECO:0000256" key="3">
    <source>
        <dbReference type="ARBA" id="ARBA00010199"/>
    </source>
</evidence>
<feature type="transmembrane region" description="Helical" evidence="13">
    <location>
        <begin position="15"/>
        <end position="35"/>
    </location>
</feature>
<dbReference type="CDD" id="cd13138">
    <property type="entry name" value="MATE_yoeA_like"/>
    <property type="match status" value="1"/>
</dbReference>
<dbReference type="AlphaFoldDB" id="A0A328UC46"/>
<feature type="transmembrane region" description="Helical" evidence="13">
    <location>
        <begin position="412"/>
        <end position="436"/>
    </location>
</feature>
<dbReference type="InterPro" id="IPR048279">
    <property type="entry name" value="MdtK-like"/>
</dbReference>
<gene>
    <name evidence="14" type="ORF">DPQ25_06495</name>
</gene>
<dbReference type="GO" id="GO:0005886">
    <property type="term" value="C:plasma membrane"/>
    <property type="evidence" value="ECO:0007669"/>
    <property type="project" value="UniProtKB-SubCell"/>
</dbReference>
<dbReference type="GO" id="GO:0042910">
    <property type="term" value="F:xenobiotic transmembrane transporter activity"/>
    <property type="evidence" value="ECO:0007669"/>
    <property type="project" value="InterPro"/>
</dbReference>
<name>A0A328UC46_9FIRM</name>
<keyword evidence="6" id="KW-0050">Antiport</keyword>
<dbReference type="InterPro" id="IPR050222">
    <property type="entry name" value="MATE_MdtK"/>
</dbReference>
<dbReference type="EMBL" id="QLYR01000003">
    <property type="protein sequence ID" value="RAQ29136.1"/>
    <property type="molecule type" value="Genomic_DNA"/>
</dbReference>
<comment type="caution">
    <text evidence="14">The sequence shown here is derived from an EMBL/GenBank/DDBJ whole genome shotgun (WGS) entry which is preliminary data.</text>
</comment>
<dbReference type="RefSeq" id="WP_112332367.1">
    <property type="nucleotide sequence ID" value="NZ_JBKYJQ010000008.1"/>
</dbReference>
<keyword evidence="8 13" id="KW-0812">Transmembrane</keyword>
<feature type="transmembrane region" description="Helical" evidence="13">
    <location>
        <begin position="317"/>
        <end position="338"/>
    </location>
</feature>
<organism evidence="14 15">
    <name type="scientific">Hydrogeniiclostridium mannosilyticum</name>
    <dbReference type="NCBI Taxonomy" id="2764322"/>
    <lineage>
        <taxon>Bacteria</taxon>
        <taxon>Bacillati</taxon>
        <taxon>Bacillota</taxon>
        <taxon>Clostridia</taxon>
        <taxon>Eubacteriales</taxon>
        <taxon>Acutalibacteraceae</taxon>
        <taxon>Hydrogeniiclostridium</taxon>
    </lineage>
</organism>
<keyword evidence="11 13" id="KW-0472">Membrane</keyword>
<dbReference type="NCBIfam" id="TIGR00797">
    <property type="entry name" value="matE"/>
    <property type="match status" value="1"/>
</dbReference>
<evidence type="ECO:0000256" key="1">
    <source>
        <dbReference type="ARBA" id="ARBA00003408"/>
    </source>
</evidence>
<comment type="similarity">
    <text evidence="3">Belongs to the multi antimicrobial extrusion (MATE) (TC 2.A.66.1) family.</text>
</comment>
<feature type="transmembrane region" description="Helical" evidence="13">
    <location>
        <begin position="135"/>
        <end position="156"/>
    </location>
</feature>
<keyword evidence="7" id="KW-1003">Cell membrane</keyword>
<reference evidence="14 15" key="1">
    <citation type="submission" date="2018-06" db="EMBL/GenBank/DDBJ databases">
        <title>Noncontiguous genome sequence of Ruminococcaceae bacterium ASD2818.</title>
        <authorList>
            <person name="Chaplin A.V."/>
            <person name="Sokolova S.R."/>
            <person name="Kochetkova T.O."/>
            <person name="Goltsov A.Y."/>
            <person name="Trofimov D.Y."/>
            <person name="Efimov B.A."/>
        </authorList>
    </citation>
    <scope>NUCLEOTIDE SEQUENCE [LARGE SCALE GENOMIC DNA]</scope>
    <source>
        <strain evidence="14 15">ASD2818</strain>
    </source>
</reference>
<evidence type="ECO:0000256" key="12">
    <source>
        <dbReference type="ARBA" id="ARBA00031636"/>
    </source>
</evidence>
<dbReference type="GO" id="GO:0015297">
    <property type="term" value="F:antiporter activity"/>
    <property type="evidence" value="ECO:0007669"/>
    <property type="project" value="UniProtKB-KW"/>
</dbReference>
<proteinExistence type="inferred from homology"/>
<feature type="transmembrane region" description="Helical" evidence="13">
    <location>
        <begin position="358"/>
        <end position="379"/>
    </location>
</feature>
<comment type="function">
    <text evidence="1">Multidrug efflux pump.</text>
</comment>
<dbReference type="Pfam" id="PF01554">
    <property type="entry name" value="MatE"/>
    <property type="match status" value="2"/>
</dbReference>
<feature type="transmembrane region" description="Helical" evidence="13">
    <location>
        <begin position="191"/>
        <end position="215"/>
    </location>
</feature>
<feature type="transmembrane region" description="Helical" evidence="13">
    <location>
        <begin position="97"/>
        <end position="123"/>
    </location>
</feature>
<keyword evidence="15" id="KW-1185">Reference proteome</keyword>
<evidence type="ECO:0000256" key="13">
    <source>
        <dbReference type="SAM" id="Phobius"/>
    </source>
</evidence>
<dbReference type="PANTHER" id="PTHR43298">
    <property type="entry name" value="MULTIDRUG RESISTANCE PROTEIN NORM-RELATED"/>
    <property type="match status" value="1"/>
</dbReference>
<sequence>MKSLNLTQGSITKSLLLFSLPIMAGNLLQQFYNIADTLIVGRYLGADALAAVGSSYTLMTFLTSILLGLCMGSGALLSIRYGENDTERLKSTIFTSFILIAAVTLLLNVLAFCGIDVIIQLLQVPASVVPDMRDYLWIIFLGISATFLYNYFAALLRAIGNSLIPLLFLGVSAILNIFLDLFFILSLGWGVSGAAAATVLAQFLSGIGLSLYTLARFPELRFSRRHMHWNPALIRELAGFSLLTCAQQSIMNFGILMVQGLVNQFGPTVMAAFAAAVKIDSFAYMPVQDFGNAFSTFVAQNYGARQTGRIRLGIRRAAAVSLIFCLAISTIVCIFSGPLMQIFVQPGEHEIIATGVQYLWIEGSCYVGIGLLFLLYGFYRAVKRPGMSVVLTVVSLGARVLLAYTLSAVPFIGVAGIWAAVPIGWFLADGIGLIYYCKHKNSFLSSPRS</sequence>
<comment type="subcellular location">
    <subcellularLocation>
        <location evidence="2">Cell membrane</location>
        <topology evidence="2">Multi-pass membrane protein</topology>
    </subcellularLocation>
</comment>
<accession>A0A328UC46</accession>
<keyword evidence="10" id="KW-0406">Ion transport</keyword>
<evidence type="ECO:0000256" key="7">
    <source>
        <dbReference type="ARBA" id="ARBA00022475"/>
    </source>
</evidence>
<dbReference type="InterPro" id="IPR002528">
    <property type="entry name" value="MATE_fam"/>
</dbReference>
<protein>
    <recommendedName>
        <fullName evidence="4">Probable multidrug resistance protein NorM</fullName>
    </recommendedName>
    <alternativeName>
        <fullName evidence="12">Multidrug-efflux transporter</fullName>
    </alternativeName>
</protein>
<dbReference type="Proteomes" id="UP000249377">
    <property type="component" value="Unassembled WGS sequence"/>
</dbReference>
<feature type="transmembrane region" description="Helical" evidence="13">
    <location>
        <begin position="55"/>
        <end position="77"/>
    </location>
</feature>
<keyword evidence="9 13" id="KW-1133">Transmembrane helix</keyword>
<evidence type="ECO:0000256" key="2">
    <source>
        <dbReference type="ARBA" id="ARBA00004651"/>
    </source>
</evidence>
<evidence type="ECO:0000256" key="9">
    <source>
        <dbReference type="ARBA" id="ARBA00022989"/>
    </source>
</evidence>
<evidence type="ECO:0000256" key="10">
    <source>
        <dbReference type="ARBA" id="ARBA00023065"/>
    </source>
</evidence>
<dbReference type="GO" id="GO:0006811">
    <property type="term" value="P:monoatomic ion transport"/>
    <property type="evidence" value="ECO:0007669"/>
    <property type="project" value="UniProtKB-KW"/>
</dbReference>
<evidence type="ECO:0000313" key="14">
    <source>
        <dbReference type="EMBL" id="RAQ29136.1"/>
    </source>
</evidence>
<evidence type="ECO:0000256" key="6">
    <source>
        <dbReference type="ARBA" id="ARBA00022449"/>
    </source>
</evidence>
<evidence type="ECO:0000256" key="4">
    <source>
        <dbReference type="ARBA" id="ARBA00020268"/>
    </source>
</evidence>
<evidence type="ECO:0000256" key="5">
    <source>
        <dbReference type="ARBA" id="ARBA00022448"/>
    </source>
</evidence>
<evidence type="ECO:0000256" key="11">
    <source>
        <dbReference type="ARBA" id="ARBA00023136"/>
    </source>
</evidence>
<keyword evidence="5" id="KW-0813">Transport</keyword>